<keyword evidence="1" id="KW-0812">Transmembrane</keyword>
<dbReference type="EMBL" id="HAED01018557">
    <property type="protein sequence ID" value="SBR05002.1"/>
    <property type="molecule type" value="Transcribed_RNA"/>
</dbReference>
<reference evidence="1" key="1">
    <citation type="submission" date="2016-05" db="EMBL/GenBank/DDBJ databases">
        <authorList>
            <person name="Lavstsen T."/>
            <person name="Jespersen J.S."/>
        </authorList>
    </citation>
    <scope>NUCLEOTIDE SEQUENCE</scope>
    <source>
        <tissue evidence="1">Brain</tissue>
    </source>
</reference>
<organism evidence="1">
    <name type="scientific">Nothobranchius kuhntae</name>
    <name type="common">Beira killifish</name>
    <dbReference type="NCBI Taxonomy" id="321403"/>
    <lineage>
        <taxon>Eukaryota</taxon>
        <taxon>Metazoa</taxon>
        <taxon>Chordata</taxon>
        <taxon>Craniata</taxon>
        <taxon>Vertebrata</taxon>
        <taxon>Euteleostomi</taxon>
        <taxon>Actinopterygii</taxon>
        <taxon>Neopterygii</taxon>
        <taxon>Teleostei</taxon>
        <taxon>Neoteleostei</taxon>
        <taxon>Acanthomorphata</taxon>
        <taxon>Ovalentaria</taxon>
        <taxon>Atherinomorphae</taxon>
        <taxon>Cyprinodontiformes</taxon>
        <taxon>Nothobranchiidae</taxon>
        <taxon>Nothobranchius</taxon>
    </lineage>
</organism>
<dbReference type="AlphaFoldDB" id="A0A1A8J5V3"/>
<sequence length="43" mass="4659">WCCAGVGLGGNRTPLPPYVVVAKQQKHPPECAVSICLKSYMKQ</sequence>
<accession>A0A1A8J5V3</accession>
<proteinExistence type="predicted"/>
<feature type="non-terminal residue" evidence="1">
    <location>
        <position position="1"/>
    </location>
</feature>
<reference evidence="1" key="2">
    <citation type="submission" date="2016-06" db="EMBL/GenBank/DDBJ databases">
        <title>The genome of a short-lived fish provides insights into sex chromosome evolution and the genetic control of aging.</title>
        <authorList>
            <person name="Reichwald K."/>
            <person name="Felder M."/>
            <person name="Petzold A."/>
            <person name="Koch P."/>
            <person name="Groth M."/>
            <person name="Platzer M."/>
        </authorList>
    </citation>
    <scope>NUCLEOTIDE SEQUENCE</scope>
    <source>
        <tissue evidence="1">Brain</tissue>
    </source>
</reference>
<evidence type="ECO:0000313" key="1">
    <source>
        <dbReference type="EMBL" id="SBR05002.1"/>
    </source>
</evidence>
<gene>
    <name evidence="1" type="primary">TMEM125B</name>
</gene>
<protein>
    <submittedName>
        <fullName evidence="1">Transmembrane protein 125b</fullName>
    </submittedName>
</protein>
<name>A0A1A8J5V3_NOTKU</name>
<keyword evidence="1" id="KW-0472">Membrane</keyword>